<dbReference type="AlphaFoldDB" id="A0A7W9ARU1"/>
<dbReference type="RefSeq" id="WP_184029183.1">
    <property type="nucleotide sequence ID" value="NZ_JACIJJ010000004.1"/>
</dbReference>
<name>A0A7W9ARU1_9SPHN</name>
<comment type="caution">
    <text evidence="1">The sequence shown here is derived from an EMBL/GenBank/DDBJ whole genome shotgun (WGS) entry which is preliminary data.</text>
</comment>
<accession>A0A7W9ARU1</accession>
<evidence type="ECO:0000313" key="2">
    <source>
        <dbReference type="Proteomes" id="UP000557739"/>
    </source>
</evidence>
<dbReference type="Proteomes" id="UP000557739">
    <property type="component" value="Unassembled WGS sequence"/>
</dbReference>
<organism evidence="1 2">
    <name type="scientific">Sphingomonas yantingensis</name>
    <dbReference type="NCBI Taxonomy" id="1241761"/>
    <lineage>
        <taxon>Bacteria</taxon>
        <taxon>Pseudomonadati</taxon>
        <taxon>Pseudomonadota</taxon>
        <taxon>Alphaproteobacteria</taxon>
        <taxon>Sphingomonadales</taxon>
        <taxon>Sphingomonadaceae</taxon>
        <taxon>Sphingomonas</taxon>
    </lineage>
</organism>
<dbReference type="EMBL" id="JACIJJ010000004">
    <property type="protein sequence ID" value="MBB5699292.1"/>
    <property type="molecule type" value="Genomic_DNA"/>
</dbReference>
<protein>
    <submittedName>
        <fullName evidence="1">Uncharacterized protein</fullName>
    </submittedName>
</protein>
<reference evidence="1 2" key="1">
    <citation type="submission" date="2020-08" db="EMBL/GenBank/DDBJ databases">
        <title>Genomic Encyclopedia of Type Strains, Phase IV (KMG-IV): sequencing the most valuable type-strain genomes for metagenomic binning, comparative biology and taxonomic classification.</title>
        <authorList>
            <person name="Goeker M."/>
        </authorList>
    </citation>
    <scope>NUCLEOTIDE SEQUENCE [LARGE SCALE GENOMIC DNA]</scope>
    <source>
        <strain evidence="1 2">DSM 27244</strain>
    </source>
</reference>
<keyword evidence="2" id="KW-1185">Reference proteome</keyword>
<proteinExistence type="predicted"/>
<evidence type="ECO:0000313" key="1">
    <source>
        <dbReference type="EMBL" id="MBB5699292.1"/>
    </source>
</evidence>
<sequence>MDMGFRDNSVLISTASTINVVANGTDDVYVAGDGAVAFVIADGNVGDDQFSNFTSNDSIITGKKIFDGNNDGFIAFGPNGVLDVDRFGGGNSRAGEDQIQVVGNGGDITEIRYLGTKGGNFAYADAATLRNLFAEFGQANVVEGTVANNTISMSGGAKVLLHDNALGLNLGSDIVNDFGNDDLFVTTSQLFDDTGNNVVTFGGNKVLDTSGASGPQSSDPSTGPGGQVFFSGGITGLAYLGTQNIGGVDYYYYGTANTTVNPFAGEA</sequence>
<gene>
    <name evidence="1" type="ORF">FHR19_002658</name>
</gene>